<gene>
    <name evidence="6" type="ORF">SISSUDRAFT_1041429</name>
</gene>
<feature type="repeat" description="RPEL" evidence="4">
    <location>
        <begin position="45"/>
        <end position="70"/>
    </location>
</feature>
<evidence type="ECO:0000256" key="3">
    <source>
        <dbReference type="ARBA" id="ARBA00023242"/>
    </source>
</evidence>
<comment type="subcellular location">
    <subcellularLocation>
        <location evidence="1">Nucleus</location>
    </subcellularLocation>
</comment>
<dbReference type="STRING" id="1314776.A0A166H965"/>
<dbReference type="GO" id="GO:0005634">
    <property type="term" value="C:nucleus"/>
    <property type="evidence" value="ECO:0007669"/>
    <property type="project" value="UniProtKB-SubCell"/>
</dbReference>
<reference evidence="6 7" key="1">
    <citation type="journal article" date="2016" name="Mol. Biol. Evol.">
        <title>Comparative Genomics of Early-Diverging Mushroom-Forming Fungi Provides Insights into the Origins of Lignocellulose Decay Capabilities.</title>
        <authorList>
            <person name="Nagy L.G."/>
            <person name="Riley R."/>
            <person name="Tritt A."/>
            <person name="Adam C."/>
            <person name="Daum C."/>
            <person name="Floudas D."/>
            <person name="Sun H."/>
            <person name="Yadav J.S."/>
            <person name="Pangilinan J."/>
            <person name="Larsson K.H."/>
            <person name="Matsuura K."/>
            <person name="Barry K."/>
            <person name="Labutti K."/>
            <person name="Kuo R."/>
            <person name="Ohm R.A."/>
            <person name="Bhattacharya S.S."/>
            <person name="Shirouzu T."/>
            <person name="Yoshinaga Y."/>
            <person name="Martin F.M."/>
            <person name="Grigoriev I.V."/>
            <person name="Hibbett D.S."/>
        </authorList>
    </citation>
    <scope>NUCLEOTIDE SEQUENCE [LARGE SCALE GENOMIC DNA]</scope>
    <source>
        <strain evidence="6 7">HHB10207 ss-3</strain>
    </source>
</reference>
<evidence type="ECO:0000256" key="5">
    <source>
        <dbReference type="SAM" id="MobiDB-lite"/>
    </source>
</evidence>
<keyword evidence="7" id="KW-1185">Reference proteome</keyword>
<dbReference type="AlphaFoldDB" id="A0A166H965"/>
<evidence type="ECO:0000313" key="6">
    <source>
        <dbReference type="EMBL" id="KZT42466.1"/>
    </source>
</evidence>
<feature type="compositionally biased region" description="Low complexity" evidence="5">
    <location>
        <begin position="74"/>
        <end position="86"/>
    </location>
</feature>
<keyword evidence="3" id="KW-0539">Nucleus</keyword>
<dbReference type="OrthoDB" id="197676at2759"/>
<dbReference type="EMBL" id="KV428013">
    <property type="protein sequence ID" value="KZT42466.1"/>
    <property type="molecule type" value="Genomic_DNA"/>
</dbReference>
<dbReference type="PANTHER" id="PTHR22793:SF12">
    <property type="entry name" value="MYOCARDIN-RELATED TRANSCRIPTION FACTOR, ISOFORM H"/>
    <property type="match status" value="1"/>
</dbReference>
<dbReference type="SMART" id="SM00707">
    <property type="entry name" value="RPEL"/>
    <property type="match status" value="2"/>
</dbReference>
<dbReference type="InterPro" id="IPR043451">
    <property type="entry name" value="Myocardin-like"/>
</dbReference>
<evidence type="ECO:0000313" key="7">
    <source>
        <dbReference type="Proteomes" id="UP000076798"/>
    </source>
</evidence>
<evidence type="ECO:0000256" key="4">
    <source>
        <dbReference type="PROSITE-ProRule" id="PRU00401"/>
    </source>
</evidence>
<feature type="repeat" description="RPEL" evidence="4">
    <location>
        <begin position="89"/>
        <end position="114"/>
    </location>
</feature>
<feature type="compositionally biased region" description="Basic and acidic residues" evidence="5">
    <location>
        <begin position="42"/>
        <end position="66"/>
    </location>
</feature>
<evidence type="ECO:0000256" key="2">
    <source>
        <dbReference type="ARBA" id="ARBA00022737"/>
    </source>
</evidence>
<dbReference type="PROSITE" id="PS51073">
    <property type="entry name" value="RPEL"/>
    <property type="match status" value="2"/>
</dbReference>
<proteinExistence type="predicted"/>
<dbReference type="GO" id="GO:0045944">
    <property type="term" value="P:positive regulation of transcription by RNA polymerase II"/>
    <property type="evidence" value="ECO:0007669"/>
    <property type="project" value="TreeGrafter"/>
</dbReference>
<dbReference type="Gene3D" id="6.10.150.10">
    <property type="match status" value="1"/>
</dbReference>
<accession>A0A166H965</accession>
<sequence length="119" mass="13255">MSTSTLTIVTHILGPHKTDNVIVPIDNINTNVAQATSPISPQDKEKLERRLSERPDKRDLVDRNILRDSTVAPALQAAQSQLQRSQLQDKLDRELQSRPKPEELVQKGILSEDEAPVSA</sequence>
<dbReference type="Pfam" id="PF02755">
    <property type="entry name" value="RPEL"/>
    <property type="match status" value="2"/>
</dbReference>
<dbReference type="InterPro" id="IPR004018">
    <property type="entry name" value="RPEL_repeat"/>
</dbReference>
<keyword evidence="2" id="KW-0677">Repeat</keyword>
<dbReference type="GO" id="GO:0003713">
    <property type="term" value="F:transcription coactivator activity"/>
    <property type="evidence" value="ECO:0007669"/>
    <property type="project" value="TreeGrafter"/>
</dbReference>
<protein>
    <recommendedName>
        <fullName evidence="8">RPEL repeat protein</fullName>
    </recommendedName>
</protein>
<evidence type="ECO:0000256" key="1">
    <source>
        <dbReference type="ARBA" id="ARBA00004123"/>
    </source>
</evidence>
<feature type="region of interest" description="Disordered" evidence="5">
    <location>
        <begin position="33"/>
        <end position="119"/>
    </location>
</feature>
<feature type="compositionally biased region" description="Basic and acidic residues" evidence="5">
    <location>
        <begin position="87"/>
        <end position="105"/>
    </location>
</feature>
<dbReference type="Proteomes" id="UP000076798">
    <property type="component" value="Unassembled WGS sequence"/>
</dbReference>
<name>A0A166H965_9AGAM</name>
<organism evidence="6 7">
    <name type="scientific">Sistotremastrum suecicum HHB10207 ss-3</name>
    <dbReference type="NCBI Taxonomy" id="1314776"/>
    <lineage>
        <taxon>Eukaryota</taxon>
        <taxon>Fungi</taxon>
        <taxon>Dikarya</taxon>
        <taxon>Basidiomycota</taxon>
        <taxon>Agaricomycotina</taxon>
        <taxon>Agaricomycetes</taxon>
        <taxon>Sistotremastrales</taxon>
        <taxon>Sistotremastraceae</taxon>
        <taxon>Sistotremastrum</taxon>
    </lineage>
</organism>
<dbReference type="PANTHER" id="PTHR22793">
    <property type="entry name" value="MYOCARDIN-RELATED TRANSCRIPTION FACTOR-RELATED"/>
    <property type="match status" value="1"/>
</dbReference>
<evidence type="ECO:0008006" key="8">
    <source>
        <dbReference type="Google" id="ProtNLM"/>
    </source>
</evidence>